<evidence type="ECO:0000313" key="2">
    <source>
        <dbReference type="EnsemblPlants" id="KEH37963"/>
    </source>
</evidence>
<gene>
    <name evidence="1" type="ordered locus">MTR_2g054850</name>
</gene>
<reference evidence="1 3" key="2">
    <citation type="journal article" date="2014" name="BMC Genomics">
        <title>An improved genome release (version Mt4.0) for the model legume Medicago truncatula.</title>
        <authorList>
            <person name="Tang H."/>
            <person name="Krishnakumar V."/>
            <person name="Bidwell S."/>
            <person name="Rosen B."/>
            <person name="Chan A."/>
            <person name="Zhou S."/>
            <person name="Gentzbittel L."/>
            <person name="Childs K.L."/>
            <person name="Yandell M."/>
            <person name="Gundlach H."/>
            <person name="Mayer K.F."/>
            <person name="Schwartz D.C."/>
            <person name="Town C.D."/>
        </authorList>
    </citation>
    <scope>GENOME REANNOTATION</scope>
    <source>
        <strain evidence="1">A17</strain>
        <strain evidence="2 3">cv. Jemalong A17</strain>
    </source>
</reference>
<evidence type="ECO:0000313" key="1">
    <source>
        <dbReference type="EMBL" id="KEH37963.1"/>
    </source>
</evidence>
<evidence type="ECO:0000313" key="3">
    <source>
        <dbReference type="Proteomes" id="UP000002051"/>
    </source>
</evidence>
<name>A0A072V9D2_MEDTR</name>
<dbReference type="EnsemblPlants" id="KEH37963">
    <property type="protein sequence ID" value="KEH37963"/>
    <property type="gene ID" value="MTR_2g054850"/>
</dbReference>
<keyword evidence="3" id="KW-1185">Reference proteome</keyword>
<reference evidence="2" key="3">
    <citation type="submission" date="2015-04" db="UniProtKB">
        <authorList>
            <consortium name="EnsemblPlants"/>
        </authorList>
    </citation>
    <scope>IDENTIFICATION</scope>
    <source>
        <strain evidence="2">cv. Jemalong A17</strain>
    </source>
</reference>
<accession>A0A072V9D2</accession>
<dbReference type="HOGENOM" id="CLU_2945148_0_0_1"/>
<organism evidence="1 3">
    <name type="scientific">Medicago truncatula</name>
    <name type="common">Barrel medic</name>
    <name type="synonym">Medicago tribuloides</name>
    <dbReference type="NCBI Taxonomy" id="3880"/>
    <lineage>
        <taxon>Eukaryota</taxon>
        <taxon>Viridiplantae</taxon>
        <taxon>Streptophyta</taxon>
        <taxon>Embryophyta</taxon>
        <taxon>Tracheophyta</taxon>
        <taxon>Spermatophyta</taxon>
        <taxon>Magnoliopsida</taxon>
        <taxon>eudicotyledons</taxon>
        <taxon>Gunneridae</taxon>
        <taxon>Pentapetalae</taxon>
        <taxon>rosids</taxon>
        <taxon>fabids</taxon>
        <taxon>Fabales</taxon>
        <taxon>Fabaceae</taxon>
        <taxon>Papilionoideae</taxon>
        <taxon>50 kb inversion clade</taxon>
        <taxon>NPAAA clade</taxon>
        <taxon>Hologalegina</taxon>
        <taxon>IRL clade</taxon>
        <taxon>Trifolieae</taxon>
        <taxon>Medicago</taxon>
    </lineage>
</organism>
<reference evidence="1 3" key="1">
    <citation type="journal article" date="2011" name="Nature">
        <title>The Medicago genome provides insight into the evolution of rhizobial symbioses.</title>
        <authorList>
            <person name="Young N.D."/>
            <person name="Debelle F."/>
            <person name="Oldroyd G.E."/>
            <person name="Geurts R."/>
            <person name="Cannon S.B."/>
            <person name="Udvardi M.K."/>
            <person name="Benedito V.A."/>
            <person name="Mayer K.F."/>
            <person name="Gouzy J."/>
            <person name="Schoof H."/>
            <person name="Van de Peer Y."/>
            <person name="Proost S."/>
            <person name="Cook D.R."/>
            <person name="Meyers B.C."/>
            <person name="Spannagl M."/>
            <person name="Cheung F."/>
            <person name="De Mita S."/>
            <person name="Krishnakumar V."/>
            <person name="Gundlach H."/>
            <person name="Zhou S."/>
            <person name="Mudge J."/>
            <person name="Bharti A.K."/>
            <person name="Murray J.D."/>
            <person name="Naoumkina M.A."/>
            <person name="Rosen B."/>
            <person name="Silverstein K.A."/>
            <person name="Tang H."/>
            <person name="Rombauts S."/>
            <person name="Zhao P.X."/>
            <person name="Zhou P."/>
            <person name="Barbe V."/>
            <person name="Bardou P."/>
            <person name="Bechner M."/>
            <person name="Bellec A."/>
            <person name="Berger A."/>
            <person name="Berges H."/>
            <person name="Bidwell S."/>
            <person name="Bisseling T."/>
            <person name="Choisne N."/>
            <person name="Couloux A."/>
            <person name="Denny R."/>
            <person name="Deshpande S."/>
            <person name="Dai X."/>
            <person name="Doyle J.J."/>
            <person name="Dudez A.M."/>
            <person name="Farmer A.D."/>
            <person name="Fouteau S."/>
            <person name="Franken C."/>
            <person name="Gibelin C."/>
            <person name="Gish J."/>
            <person name="Goldstein S."/>
            <person name="Gonzalez A.J."/>
            <person name="Green P.J."/>
            <person name="Hallab A."/>
            <person name="Hartog M."/>
            <person name="Hua A."/>
            <person name="Humphray S.J."/>
            <person name="Jeong D.H."/>
            <person name="Jing Y."/>
            <person name="Jocker A."/>
            <person name="Kenton S.M."/>
            <person name="Kim D.J."/>
            <person name="Klee K."/>
            <person name="Lai H."/>
            <person name="Lang C."/>
            <person name="Lin S."/>
            <person name="Macmil S.L."/>
            <person name="Magdelenat G."/>
            <person name="Matthews L."/>
            <person name="McCorrison J."/>
            <person name="Monaghan E.L."/>
            <person name="Mun J.H."/>
            <person name="Najar F.Z."/>
            <person name="Nicholson C."/>
            <person name="Noirot C."/>
            <person name="O'Bleness M."/>
            <person name="Paule C.R."/>
            <person name="Poulain J."/>
            <person name="Prion F."/>
            <person name="Qin B."/>
            <person name="Qu C."/>
            <person name="Retzel E.F."/>
            <person name="Riddle C."/>
            <person name="Sallet E."/>
            <person name="Samain S."/>
            <person name="Samson N."/>
            <person name="Sanders I."/>
            <person name="Saurat O."/>
            <person name="Scarpelli C."/>
            <person name="Schiex T."/>
            <person name="Segurens B."/>
            <person name="Severin A.J."/>
            <person name="Sherrier D.J."/>
            <person name="Shi R."/>
            <person name="Sims S."/>
            <person name="Singer S.R."/>
            <person name="Sinharoy S."/>
            <person name="Sterck L."/>
            <person name="Viollet A."/>
            <person name="Wang B.B."/>
            <person name="Wang K."/>
            <person name="Wang M."/>
            <person name="Wang X."/>
            <person name="Warfsmann J."/>
            <person name="Weissenbach J."/>
            <person name="White D.D."/>
            <person name="White J.D."/>
            <person name="Wiley G.B."/>
            <person name="Wincker P."/>
            <person name="Xing Y."/>
            <person name="Yang L."/>
            <person name="Yao Z."/>
            <person name="Ying F."/>
            <person name="Zhai J."/>
            <person name="Zhou L."/>
            <person name="Zuber A."/>
            <person name="Denarie J."/>
            <person name="Dixon R.A."/>
            <person name="May G.D."/>
            <person name="Schwartz D.C."/>
            <person name="Rogers J."/>
            <person name="Quetier F."/>
            <person name="Town C.D."/>
            <person name="Roe B.A."/>
        </authorList>
    </citation>
    <scope>NUCLEOTIDE SEQUENCE [LARGE SCALE GENOMIC DNA]</scope>
    <source>
        <strain evidence="1">A17</strain>
        <strain evidence="2 3">cv. Jemalong A17</strain>
    </source>
</reference>
<proteinExistence type="predicted"/>
<dbReference type="Proteomes" id="UP000002051">
    <property type="component" value="Chromosome 2"/>
</dbReference>
<protein>
    <submittedName>
        <fullName evidence="1 2">Uncharacterized protein</fullName>
    </submittedName>
</protein>
<dbReference type="AlphaFoldDB" id="A0A072V9D2"/>
<sequence length="60" mass="7077">MMMTPYRNQPLSSLLPFKLQVVTMRIKDWKLCRLFILDCTISWPRILGTKCTSSSQQSRQ</sequence>
<dbReference type="EMBL" id="CM001218">
    <property type="protein sequence ID" value="KEH37963.1"/>
    <property type="molecule type" value="Genomic_DNA"/>
</dbReference>